<evidence type="ECO:0000313" key="11">
    <source>
        <dbReference type="Proteomes" id="UP001153292"/>
    </source>
</evidence>
<evidence type="ECO:0000256" key="6">
    <source>
        <dbReference type="PROSITE-ProRule" id="PRU01263"/>
    </source>
</evidence>
<dbReference type="SUPFAM" id="SSF57667">
    <property type="entry name" value="beta-beta-alpha zinc fingers"/>
    <property type="match status" value="5"/>
</dbReference>
<feature type="compositionally biased region" description="Basic residues" evidence="7">
    <location>
        <begin position="169"/>
        <end position="190"/>
    </location>
</feature>
<feature type="domain" description="C2H2-type" evidence="8">
    <location>
        <begin position="458"/>
        <end position="486"/>
    </location>
</feature>
<feature type="region of interest" description="Disordered" evidence="7">
    <location>
        <begin position="121"/>
        <end position="220"/>
    </location>
</feature>
<keyword evidence="3 5" id="KW-0863">Zinc-finger</keyword>
<feature type="domain" description="C2H2-type" evidence="8">
    <location>
        <begin position="338"/>
        <end position="366"/>
    </location>
</feature>
<dbReference type="InterPro" id="IPR012934">
    <property type="entry name" value="Znf_AD"/>
</dbReference>
<evidence type="ECO:0000256" key="2">
    <source>
        <dbReference type="ARBA" id="ARBA00022737"/>
    </source>
</evidence>
<dbReference type="PROSITE" id="PS00028">
    <property type="entry name" value="ZINC_FINGER_C2H2_1"/>
    <property type="match status" value="9"/>
</dbReference>
<evidence type="ECO:0000256" key="1">
    <source>
        <dbReference type="ARBA" id="ARBA00022723"/>
    </source>
</evidence>
<feature type="binding site" evidence="6">
    <location>
        <position position="10"/>
    </location>
    <ligand>
        <name>Zn(2+)</name>
        <dbReference type="ChEBI" id="CHEBI:29105"/>
    </ligand>
</feature>
<evidence type="ECO:0000256" key="4">
    <source>
        <dbReference type="ARBA" id="ARBA00022833"/>
    </source>
</evidence>
<feature type="domain" description="C2H2-type" evidence="8">
    <location>
        <begin position="255"/>
        <end position="277"/>
    </location>
</feature>
<dbReference type="Pfam" id="PF00096">
    <property type="entry name" value="zf-C2H2"/>
    <property type="match status" value="5"/>
</dbReference>
<protein>
    <submittedName>
        <fullName evidence="10">Uncharacterized protein</fullName>
    </submittedName>
</protein>
<keyword evidence="1 6" id="KW-0479">Metal-binding</keyword>
<feature type="compositionally biased region" description="Low complexity" evidence="7">
    <location>
        <begin position="191"/>
        <end position="208"/>
    </location>
</feature>
<dbReference type="PANTHER" id="PTHR24379">
    <property type="entry name" value="KRAB AND ZINC FINGER DOMAIN-CONTAINING"/>
    <property type="match status" value="1"/>
</dbReference>
<gene>
    <name evidence="10" type="ORF">CHILSU_LOCUS7496</name>
</gene>
<feature type="binding site" evidence="6">
    <location>
        <position position="48"/>
    </location>
    <ligand>
        <name>Zn(2+)</name>
        <dbReference type="ChEBI" id="CHEBI:29105"/>
    </ligand>
</feature>
<keyword evidence="11" id="KW-1185">Reference proteome</keyword>
<feature type="domain" description="C2H2-type" evidence="8">
    <location>
        <begin position="528"/>
        <end position="555"/>
    </location>
</feature>
<evidence type="ECO:0000259" key="9">
    <source>
        <dbReference type="PROSITE" id="PS51915"/>
    </source>
</evidence>
<evidence type="ECO:0000256" key="5">
    <source>
        <dbReference type="PROSITE-ProRule" id="PRU00042"/>
    </source>
</evidence>
<proteinExistence type="predicted"/>
<dbReference type="Proteomes" id="UP001153292">
    <property type="component" value="Chromosome 27"/>
</dbReference>
<feature type="domain" description="C2H2-type" evidence="8">
    <location>
        <begin position="365"/>
        <end position="393"/>
    </location>
</feature>
<feature type="binding site" evidence="6">
    <location>
        <position position="7"/>
    </location>
    <ligand>
        <name>Zn(2+)</name>
        <dbReference type="ChEBI" id="CHEBI:29105"/>
    </ligand>
</feature>
<accession>A0ABN8B4J9</accession>
<evidence type="ECO:0000313" key="10">
    <source>
        <dbReference type="EMBL" id="CAH0404180.1"/>
    </source>
</evidence>
<organism evidence="10 11">
    <name type="scientific">Chilo suppressalis</name>
    <name type="common">Asiatic rice borer moth</name>
    <dbReference type="NCBI Taxonomy" id="168631"/>
    <lineage>
        <taxon>Eukaryota</taxon>
        <taxon>Metazoa</taxon>
        <taxon>Ecdysozoa</taxon>
        <taxon>Arthropoda</taxon>
        <taxon>Hexapoda</taxon>
        <taxon>Insecta</taxon>
        <taxon>Pterygota</taxon>
        <taxon>Neoptera</taxon>
        <taxon>Endopterygota</taxon>
        <taxon>Lepidoptera</taxon>
        <taxon>Glossata</taxon>
        <taxon>Ditrysia</taxon>
        <taxon>Pyraloidea</taxon>
        <taxon>Crambidae</taxon>
        <taxon>Crambinae</taxon>
        <taxon>Chilo</taxon>
    </lineage>
</organism>
<evidence type="ECO:0000256" key="3">
    <source>
        <dbReference type="ARBA" id="ARBA00022771"/>
    </source>
</evidence>
<feature type="binding site" evidence="6">
    <location>
        <position position="51"/>
    </location>
    <ligand>
        <name>Zn(2+)</name>
        <dbReference type="ChEBI" id="CHEBI:29105"/>
    </ligand>
</feature>
<reference evidence="10" key="1">
    <citation type="submission" date="2021-12" db="EMBL/GenBank/DDBJ databases">
        <authorList>
            <person name="King R."/>
        </authorList>
    </citation>
    <scope>NUCLEOTIDE SEQUENCE</scope>
</reference>
<dbReference type="EMBL" id="OU963920">
    <property type="protein sequence ID" value="CAH0404180.1"/>
    <property type="molecule type" value="Genomic_DNA"/>
</dbReference>
<feature type="domain" description="C2H2-type" evidence="8">
    <location>
        <begin position="500"/>
        <end position="527"/>
    </location>
</feature>
<feature type="domain" description="C2H2-type" evidence="8">
    <location>
        <begin position="584"/>
        <end position="607"/>
    </location>
</feature>
<dbReference type="PROSITE" id="PS50157">
    <property type="entry name" value="ZINC_FINGER_C2H2_2"/>
    <property type="match status" value="9"/>
</dbReference>
<evidence type="ECO:0000259" key="8">
    <source>
        <dbReference type="PROSITE" id="PS50157"/>
    </source>
</evidence>
<dbReference type="InterPro" id="IPR013087">
    <property type="entry name" value="Znf_C2H2_type"/>
</dbReference>
<feature type="domain" description="C2H2-type" evidence="8">
    <location>
        <begin position="430"/>
        <end position="457"/>
    </location>
</feature>
<dbReference type="PANTHER" id="PTHR24379:SF123">
    <property type="entry name" value="ZINC FINGER AND BTB DOMAIN CONTAINING 17"/>
    <property type="match status" value="1"/>
</dbReference>
<dbReference type="SUPFAM" id="SSF57716">
    <property type="entry name" value="Glucocorticoid receptor-like (DNA-binding domain)"/>
    <property type="match status" value="1"/>
</dbReference>
<feature type="domain" description="C2H2-type" evidence="8">
    <location>
        <begin position="556"/>
        <end position="583"/>
    </location>
</feature>
<name>A0ABN8B4J9_CHISP</name>
<dbReference type="PROSITE" id="PS51915">
    <property type="entry name" value="ZAD"/>
    <property type="match status" value="1"/>
</dbReference>
<keyword evidence="4 6" id="KW-0862">Zinc</keyword>
<dbReference type="SMART" id="SM00355">
    <property type="entry name" value="ZnF_C2H2"/>
    <property type="match status" value="11"/>
</dbReference>
<feature type="compositionally biased region" description="Basic and acidic residues" evidence="7">
    <location>
        <begin position="135"/>
        <end position="156"/>
    </location>
</feature>
<sequence length="625" mass="71141">MADILACRICLNTNVKLYDIYKYRLVSAYENLTGSKVLPIDGCPKYTCNVCSTFLLKCLSFKSLCQRSQDLLKYAYRQNHQITTEYITSLDLNMHILSKYSISRNKNISLPCDQSIKIKDEVSNYDDGDSGDDTDNFRTDEDTHTNIGESKKEVKSELSSSDEEPLSSKKAKKKKVKVKKTVVKSKKQVTAKHNGNQDNLDNGNQDNDPVSEGEVNNAVDSLDSDEVEVTILTKEQQLAEVKARMSSMNYRHSFYKCDMCYKGFMSAATFNNHMIRHELSAGSHVCEICQTRWPNVRSLRTHVVTSHERKFVCKLCAHVSKSRHKAKEHFKWHSGHKFVCNICGASFEKSTSHLTHVRIQHPSKHSCEICGESFIGENGLNMHRKKAHRSVEDDDKKDKSLCIRCDVTFQSVEALKKHNSDNENDCRSAIPCVQCGENFITDQLLKDHLKAHFKDEPVKCDECNRSFAHERSFAIHFQRVHLGVKVKCPTSASSPNRPVVVCEICGKKCITKATLMYHQRTHTGEKPYSCPQCPKKFSVHQRLRIHLRTHTGECPYKCASCPKAFKHKAALNRHDRVHTGAKPYSCSHCGKCFSQSNSMKLHVRTVHLKMPAPYRGRQTDKLIAT</sequence>
<keyword evidence="2" id="KW-0677">Repeat</keyword>
<evidence type="ECO:0000256" key="7">
    <source>
        <dbReference type="SAM" id="MobiDB-lite"/>
    </source>
</evidence>
<dbReference type="Gene3D" id="3.30.160.60">
    <property type="entry name" value="Classic Zinc Finger"/>
    <property type="match status" value="8"/>
</dbReference>
<feature type="compositionally biased region" description="Acidic residues" evidence="7">
    <location>
        <begin position="123"/>
        <end position="134"/>
    </location>
</feature>
<dbReference type="InterPro" id="IPR036236">
    <property type="entry name" value="Znf_C2H2_sf"/>
</dbReference>
<feature type="domain" description="ZAD" evidence="9">
    <location>
        <begin position="5"/>
        <end position="75"/>
    </location>
</feature>